<feature type="domain" description="Pyrrolo-quinoline quinone repeat" evidence="2">
    <location>
        <begin position="314"/>
        <end position="480"/>
    </location>
</feature>
<keyword evidence="4" id="KW-1185">Reference proteome</keyword>
<feature type="domain" description="Pyrrolo-quinoline quinone repeat" evidence="2">
    <location>
        <begin position="137"/>
        <end position="291"/>
    </location>
</feature>
<evidence type="ECO:0000256" key="1">
    <source>
        <dbReference type="SAM" id="Phobius"/>
    </source>
</evidence>
<dbReference type="Pfam" id="PF13360">
    <property type="entry name" value="PQQ_2"/>
    <property type="match status" value="2"/>
</dbReference>
<keyword evidence="1" id="KW-1133">Transmembrane helix</keyword>
<evidence type="ECO:0000313" key="4">
    <source>
        <dbReference type="Proteomes" id="UP001344906"/>
    </source>
</evidence>
<dbReference type="Proteomes" id="UP001344906">
    <property type="component" value="Unassembled WGS sequence"/>
</dbReference>
<dbReference type="Gene3D" id="2.40.10.480">
    <property type="match status" value="1"/>
</dbReference>
<keyword evidence="1" id="KW-0812">Transmembrane</keyword>
<evidence type="ECO:0000259" key="2">
    <source>
        <dbReference type="Pfam" id="PF13360"/>
    </source>
</evidence>
<organism evidence="3 4">
    <name type="scientific">Dictyobacter halimunensis</name>
    <dbReference type="NCBI Taxonomy" id="3026934"/>
    <lineage>
        <taxon>Bacteria</taxon>
        <taxon>Bacillati</taxon>
        <taxon>Chloroflexota</taxon>
        <taxon>Ktedonobacteria</taxon>
        <taxon>Ktedonobacterales</taxon>
        <taxon>Dictyobacteraceae</taxon>
        <taxon>Dictyobacter</taxon>
    </lineage>
</organism>
<protein>
    <recommendedName>
        <fullName evidence="2">Pyrrolo-quinoline quinone repeat domain-containing protein</fullName>
    </recommendedName>
</protein>
<reference evidence="3 4" key="1">
    <citation type="submission" date="2023-02" db="EMBL/GenBank/DDBJ databases">
        <title>Dictyobacter halimunensis sp. nov., a new member of the class Ktedonobacteria from forest soil in a geothermal area.</title>
        <authorList>
            <person name="Rachmania M.K."/>
            <person name="Ningsih F."/>
            <person name="Sakai Y."/>
            <person name="Yabe S."/>
            <person name="Yokota A."/>
            <person name="Sjamsuridzal W."/>
        </authorList>
    </citation>
    <scope>NUCLEOTIDE SEQUENCE [LARGE SCALE GENOMIC DNA]</scope>
    <source>
        <strain evidence="3 4">S3.2.2.5</strain>
    </source>
</reference>
<dbReference type="InterPro" id="IPR018391">
    <property type="entry name" value="PQQ_b-propeller_rpt"/>
</dbReference>
<dbReference type="EMBL" id="BSRI01000001">
    <property type="protein sequence ID" value="GLV55497.1"/>
    <property type="molecule type" value="Genomic_DNA"/>
</dbReference>
<dbReference type="PANTHER" id="PTHR34512:SF30">
    <property type="entry name" value="OUTER MEMBRANE PROTEIN ASSEMBLY FACTOR BAMB"/>
    <property type="match status" value="1"/>
</dbReference>
<feature type="transmembrane region" description="Helical" evidence="1">
    <location>
        <begin position="89"/>
        <end position="111"/>
    </location>
</feature>
<dbReference type="InterPro" id="IPR015943">
    <property type="entry name" value="WD40/YVTN_repeat-like_dom_sf"/>
</dbReference>
<comment type="caution">
    <text evidence="3">The sequence shown here is derived from an EMBL/GenBank/DDBJ whole genome shotgun (WGS) entry which is preliminary data.</text>
</comment>
<proteinExistence type="predicted"/>
<accession>A0ABQ6FP85</accession>
<dbReference type="InterPro" id="IPR002372">
    <property type="entry name" value="PQQ_rpt_dom"/>
</dbReference>
<sequence length="543" mass="59735">MFNDPKTDQFTPQTVDEQIEQPANQQLVEALRLMHQPAPSENDRASLLRVQQQLRQCGMGDAADRRPGKLYVLSPRTAQQRQPHRTRRVSPVLASLVALLLLGILVGMFAIRAHTPQVATPPNAVAPAQNNLYTLADDTLTKLSGQNGATIWRQTVPHPQSLSDYAPYSHLEVRSGTVYAIFDDDLYALRAADGRIIWHTHVSTVPPVYTVIDGTGIYNHLQDGTFVAYSTRDGARQWYNTSFHTAIVHLNIMAFQVQHGSVYIHSEHDQQGYLSALDSVTGSVRWSRLLSSVIPGSPLLTLDVNGTVYCIASNYLYALNEQTGQIQWRQQSLEPAQFTQLYLVNGIVYTVTGNTWDGDESGKRSRVYAFDASSGKPLWVTPIGYGLLSPDGDVYPIASTTLLSQHGYLFVNANMKNGHSIQALNAKDGKVAWQVDVPMPTAVVSGRIANGILYVSNGNVEQPRQLASIDPRAGKQLASHKPVSSYKYTWIAGGDAQHLYLGMGSDSANIQAFASVRLSDGTLVWQKRLNPPASPMYEVIMAP</sequence>
<dbReference type="SUPFAM" id="SSF50998">
    <property type="entry name" value="Quinoprotein alcohol dehydrogenase-like"/>
    <property type="match status" value="1"/>
</dbReference>
<dbReference type="PANTHER" id="PTHR34512">
    <property type="entry name" value="CELL SURFACE PROTEIN"/>
    <property type="match status" value="1"/>
</dbReference>
<dbReference type="RefSeq" id="WP_338249887.1">
    <property type="nucleotide sequence ID" value="NZ_BSRI01000001.1"/>
</dbReference>
<dbReference type="InterPro" id="IPR011047">
    <property type="entry name" value="Quinoprotein_ADH-like_sf"/>
</dbReference>
<gene>
    <name evidence="3" type="ORF">KDH_23410</name>
</gene>
<dbReference type="SMART" id="SM00564">
    <property type="entry name" value="PQQ"/>
    <property type="match status" value="7"/>
</dbReference>
<dbReference type="Gene3D" id="2.130.10.10">
    <property type="entry name" value="YVTN repeat-like/Quinoprotein amine dehydrogenase"/>
    <property type="match status" value="2"/>
</dbReference>
<evidence type="ECO:0000313" key="3">
    <source>
        <dbReference type="EMBL" id="GLV55497.1"/>
    </source>
</evidence>
<name>A0ABQ6FP85_9CHLR</name>
<keyword evidence="1" id="KW-0472">Membrane</keyword>